<dbReference type="InterPro" id="IPR006270">
    <property type="entry name" value="Strep_his_triad_rpt"/>
</dbReference>
<evidence type="ECO:0000256" key="1">
    <source>
        <dbReference type="SAM" id="MobiDB-lite"/>
    </source>
</evidence>
<feature type="compositionally biased region" description="Low complexity" evidence="1">
    <location>
        <begin position="680"/>
        <end position="708"/>
    </location>
</feature>
<feature type="compositionally biased region" description="Low complexity" evidence="1">
    <location>
        <begin position="655"/>
        <end position="673"/>
    </location>
</feature>
<evidence type="ECO:0000313" key="4">
    <source>
        <dbReference type="Proteomes" id="UP000005926"/>
    </source>
</evidence>
<sequence length="708" mass="78906">MNKKEKVFLGGAVALGLVFASGMILANQQSQVNQVAESTVEQTTISPEQMAKYEQAAKEIKENKPKTIVGEVFENGYLKKHGDHYHFVFGTPPSDAIYEQKKQISQNNHSDDDYVFNPKDIVSENELGFVVRHGDHYHFIYRSQLANAQTVTREDETGKKRTCKLLRIPHGDHFHDVLDCGDGSANYTFDDEPTSHRGGGTSGTVAAASTPSRQHQNSTATTPTVQTSTTDMTTPGDKELTLQSPEIQKYLDYITYAYGVERDSIKFESVTNDQGEYIGKVFAFQNMEQGQDKNHIHPWVIPLKRFEVPNSDPSIPAEVRLSQEIDLIARRMGISRTSIRIVNGRFDIPHGDHSHSMNIVNKDGIEAYEKNKLPGIVPPFVAGDLNEEEVFQKIDEVKTHAQEKYKDDPVTLNRILVALNEYKEQVQQKGNSTEGFVKGLENFEKKVVNKEQDVENSVTPQEQKMNATHEETIRKISELSLKDYGVTADELRDLATKARESGKEAQVNAIASLIQALRDANDRISIEGMRYLYFLTQHVLDQELPAALREEVASLIKRYMGSRLNFGTTAVEALIIESYRTKLAIKEAHKNFNGKVEGTIGKNLKEIMTPASADELSILEEAKDFSEGTLDEADKDNSIPKSSILDKKVEEKSTEATTVSSSTSETPSISTQESTEEKSTSAPETEASTSQEVTTEAPSETTSEPTQK</sequence>
<feature type="compositionally biased region" description="Low complexity" evidence="1">
    <location>
        <begin position="219"/>
        <end position="234"/>
    </location>
</feature>
<organism evidence="3 4">
    <name type="scientific">Granulicatella adiacens ATCC 49175</name>
    <dbReference type="NCBI Taxonomy" id="638301"/>
    <lineage>
        <taxon>Bacteria</taxon>
        <taxon>Bacillati</taxon>
        <taxon>Bacillota</taxon>
        <taxon>Bacilli</taxon>
        <taxon>Lactobacillales</taxon>
        <taxon>Carnobacteriaceae</taxon>
        <taxon>Granulicatella</taxon>
    </lineage>
</organism>
<name>C8NFW8_9LACT</name>
<feature type="region of interest" description="Disordered" evidence="1">
    <location>
        <begin position="191"/>
        <end position="241"/>
    </location>
</feature>
<dbReference type="AlphaFoldDB" id="C8NFW8"/>
<dbReference type="STRING" id="638301.HMPREF0444_0813"/>
<dbReference type="HOGENOM" id="CLU_389695_0_0_9"/>
<dbReference type="SUPFAM" id="SSF142887">
    <property type="entry name" value="PhtA domain-like"/>
    <property type="match status" value="1"/>
</dbReference>
<proteinExistence type="predicted"/>
<dbReference type="Gene3D" id="3.10.50.90">
    <property type="match status" value="1"/>
</dbReference>
<dbReference type="NCBIfam" id="TIGR01363">
    <property type="entry name" value="strep_his_triad"/>
    <property type="match status" value="1"/>
</dbReference>
<dbReference type="InterPro" id="IPR023832">
    <property type="entry name" value="His_triad_protein"/>
</dbReference>
<gene>
    <name evidence="3" type="ORF">HMPREF0444_0813</name>
</gene>
<dbReference type="Proteomes" id="UP000005926">
    <property type="component" value="Unassembled WGS sequence"/>
</dbReference>
<accession>C8NFW8</accession>
<keyword evidence="2" id="KW-0732">Signal</keyword>
<dbReference type="eggNOG" id="ENOG502Z9HZ">
    <property type="taxonomic scope" value="Bacteria"/>
</dbReference>
<feature type="compositionally biased region" description="Basic and acidic residues" evidence="1">
    <location>
        <begin position="644"/>
        <end position="654"/>
    </location>
</feature>
<reference evidence="3 4" key="1">
    <citation type="submission" date="2009-08" db="EMBL/GenBank/DDBJ databases">
        <authorList>
            <person name="Muzny D."/>
            <person name="Qin X."/>
            <person name="Deng J."/>
            <person name="Jiang H."/>
            <person name="Liu Y."/>
            <person name="Qu J."/>
            <person name="Song X.-Z."/>
            <person name="Zhang L."/>
            <person name="Thornton R."/>
            <person name="Coyle M."/>
            <person name="Francisco L."/>
            <person name="Jackson L."/>
            <person name="Javaid M."/>
            <person name="Korchina V."/>
            <person name="Kovar C."/>
            <person name="Mata R."/>
            <person name="Mathew T."/>
            <person name="Ngo R."/>
            <person name="Nguyen L."/>
            <person name="Nguyen N."/>
            <person name="Okwuonu G."/>
            <person name="Ongeri F."/>
            <person name="Pham C."/>
            <person name="Simmons D."/>
            <person name="Wilczek-Boney K."/>
            <person name="Hale W."/>
            <person name="Jakkamsetti A."/>
            <person name="Pham P."/>
            <person name="Ruth R."/>
            <person name="San Lucas F."/>
            <person name="Warren J."/>
            <person name="Zhang J."/>
            <person name="Zhao Z."/>
            <person name="Zhou C."/>
            <person name="Zhu D."/>
            <person name="Lee S."/>
            <person name="Bess C."/>
            <person name="Blankenburg K."/>
            <person name="Forbes L."/>
            <person name="Fu Q."/>
            <person name="Gubbala S."/>
            <person name="Hirani K."/>
            <person name="Jayaseelan J.C."/>
            <person name="Lara F."/>
            <person name="Munidasa M."/>
            <person name="Palculict T."/>
            <person name="Patil S."/>
            <person name="Pu L.-L."/>
            <person name="Saada N."/>
            <person name="Tang L."/>
            <person name="Weissenberger G."/>
            <person name="Zhu Y."/>
            <person name="Hemphill L."/>
            <person name="Shang Y."/>
            <person name="Youmans B."/>
            <person name="Ayvaz T."/>
            <person name="Ross M."/>
            <person name="Santibanez J."/>
            <person name="Aqrawi P."/>
            <person name="Gross S."/>
            <person name="Joshi V."/>
            <person name="Fowler G."/>
            <person name="Nazareth L."/>
            <person name="Reid J."/>
            <person name="Worley K."/>
            <person name="Petrosino J."/>
            <person name="Highlander S."/>
            <person name="Gibbs R."/>
        </authorList>
    </citation>
    <scope>NUCLEOTIDE SEQUENCE [LARGE SCALE GENOMIC DNA]</scope>
    <source>
        <strain evidence="3 4">ATCC 49175</strain>
    </source>
</reference>
<dbReference type="InterPro" id="IPR037228">
    <property type="entry name" value="PhtA_dom_sf"/>
</dbReference>
<feature type="region of interest" description="Disordered" evidence="1">
    <location>
        <begin position="627"/>
        <end position="708"/>
    </location>
</feature>
<dbReference type="Pfam" id="PF04270">
    <property type="entry name" value="Strep_his_triad"/>
    <property type="match status" value="3"/>
</dbReference>
<dbReference type="RefSeq" id="WP_005606762.1">
    <property type="nucleotide sequence ID" value="NZ_CP102283.1"/>
</dbReference>
<evidence type="ECO:0000256" key="2">
    <source>
        <dbReference type="SAM" id="SignalP"/>
    </source>
</evidence>
<feature type="compositionally biased region" description="Low complexity" evidence="1">
    <location>
        <begin position="203"/>
        <end position="212"/>
    </location>
</feature>
<comment type="caution">
    <text evidence="3">The sequence shown here is derived from an EMBL/GenBank/DDBJ whole genome shotgun (WGS) entry which is preliminary data.</text>
</comment>
<evidence type="ECO:0000313" key="3">
    <source>
        <dbReference type="EMBL" id="EEW37454.1"/>
    </source>
</evidence>
<feature type="chain" id="PRO_5039659787" evidence="2">
    <location>
        <begin position="27"/>
        <end position="708"/>
    </location>
</feature>
<dbReference type="GeneID" id="78412849"/>
<dbReference type="EMBL" id="ACKZ01000016">
    <property type="protein sequence ID" value="EEW37454.1"/>
    <property type="molecule type" value="Genomic_DNA"/>
</dbReference>
<keyword evidence="4" id="KW-1185">Reference proteome</keyword>
<protein>
    <submittedName>
        <fullName evidence="3">Histidine triad protein</fullName>
    </submittedName>
</protein>
<feature type="signal peptide" evidence="2">
    <location>
        <begin position="1"/>
        <end position="26"/>
    </location>
</feature>